<evidence type="ECO:0000313" key="4">
    <source>
        <dbReference type="EMBL" id="CAD7232766.1"/>
    </source>
</evidence>
<feature type="region of interest" description="Disordered" evidence="3">
    <location>
        <begin position="101"/>
        <end position="133"/>
    </location>
</feature>
<dbReference type="OrthoDB" id="958254at2759"/>
<dbReference type="EMBL" id="OB665111">
    <property type="protein sequence ID" value="CAD7232766.1"/>
    <property type="molecule type" value="Genomic_DNA"/>
</dbReference>
<name>A0A7R8WJ94_9CRUS</name>
<reference evidence="4" key="1">
    <citation type="submission" date="2020-11" db="EMBL/GenBank/DDBJ databases">
        <authorList>
            <person name="Tran Van P."/>
        </authorList>
    </citation>
    <scope>NUCLEOTIDE SEQUENCE</scope>
</reference>
<organism evidence="4">
    <name type="scientific">Cyprideis torosa</name>
    <dbReference type="NCBI Taxonomy" id="163714"/>
    <lineage>
        <taxon>Eukaryota</taxon>
        <taxon>Metazoa</taxon>
        <taxon>Ecdysozoa</taxon>
        <taxon>Arthropoda</taxon>
        <taxon>Crustacea</taxon>
        <taxon>Oligostraca</taxon>
        <taxon>Ostracoda</taxon>
        <taxon>Podocopa</taxon>
        <taxon>Podocopida</taxon>
        <taxon>Cytherocopina</taxon>
        <taxon>Cytheroidea</taxon>
        <taxon>Cytherideidae</taxon>
        <taxon>Cyprideis</taxon>
    </lineage>
</organism>
<evidence type="ECO:0000256" key="2">
    <source>
        <dbReference type="ARBA" id="ARBA00023180"/>
    </source>
</evidence>
<accession>A0A7R8WJ94</accession>
<evidence type="ECO:0000256" key="1">
    <source>
        <dbReference type="ARBA" id="ARBA00005679"/>
    </source>
</evidence>
<dbReference type="GO" id="GO:0016671">
    <property type="term" value="F:oxidoreductase activity, acting on a sulfur group of donors, disulfide as acceptor"/>
    <property type="evidence" value="ECO:0007669"/>
    <property type="project" value="InterPro"/>
</dbReference>
<proteinExistence type="inferred from homology"/>
<gene>
    <name evidence="4" type="ORF">CTOB1V02_LOCUS10593</name>
</gene>
<sequence>MAHEISIYYGALCPDSQRLIVTQIQPAIQRLPRYILDQIRLVPSGKSECCSLFQLDFYTIDACATGKEGDWLLAGYVKEAEALFPTVRRLNTYHCFVRTRGSGESMRTEKESEDEEKSKSPAETLNYGKDSKN</sequence>
<dbReference type="Pfam" id="PF03227">
    <property type="entry name" value="GILT"/>
    <property type="match status" value="1"/>
</dbReference>
<evidence type="ECO:0000256" key="3">
    <source>
        <dbReference type="SAM" id="MobiDB-lite"/>
    </source>
</evidence>
<comment type="similarity">
    <text evidence="1">Belongs to the GILT family.</text>
</comment>
<feature type="compositionally biased region" description="Basic and acidic residues" evidence="3">
    <location>
        <begin position="106"/>
        <end position="120"/>
    </location>
</feature>
<keyword evidence="2" id="KW-0325">Glycoprotein</keyword>
<dbReference type="AlphaFoldDB" id="A0A7R8WJ94"/>
<protein>
    <submittedName>
        <fullName evidence="4">Uncharacterized protein</fullName>
    </submittedName>
</protein>
<dbReference type="InterPro" id="IPR004911">
    <property type="entry name" value="Interferon-induced_GILT"/>
</dbReference>